<gene>
    <name evidence="1" type="primary">lasU</name>
</gene>
<reference evidence="1" key="4">
    <citation type="journal article" date="2000" name="Microbiology">
        <title>Transposition in Lactobacillus sakei: inactivation of a second lactocin S operon by the insertion of IS1520, a new member of the IS3 family of insertion sequences.</title>
        <authorList>
            <person name="Skaugen M."/>
        </authorList>
    </citation>
    <scope>NUCLEOTIDE SEQUENCE</scope>
    <source>
        <strain evidence="1">L45</strain>
    </source>
</reference>
<protein>
    <submittedName>
        <fullName evidence="1">Uncharacterized protein lasU</fullName>
    </submittedName>
</protein>
<organism evidence="1">
    <name type="scientific">Latilactobacillus sakei</name>
    <name type="common">Lactobacillus sakei</name>
    <dbReference type="NCBI Taxonomy" id="1599"/>
    <lineage>
        <taxon>Bacteria</taxon>
        <taxon>Bacillati</taxon>
        <taxon>Bacillota</taxon>
        <taxon>Bacilli</taxon>
        <taxon>Lactobacillales</taxon>
        <taxon>Lactobacillaceae</taxon>
        <taxon>Latilactobacillus</taxon>
    </lineage>
</organism>
<dbReference type="InterPro" id="IPR046008">
    <property type="entry name" value="DUF5964"/>
</dbReference>
<dbReference type="Pfam" id="PF19389">
    <property type="entry name" value="DUF5964"/>
    <property type="match status" value="1"/>
</dbReference>
<sequence>MRRTIAILPTFILITVFMYSLYLKAIHGIWINMFVFSLAGLGVYTPIILFIDSLTLAFRGEKGNDIRSKLFYSYFIIILVAIILLSLYLMTHN</sequence>
<reference evidence="1" key="5">
    <citation type="journal article" date="2002" name="Appl. Environ. Microbiol.">
        <title>Identification, characterization, and expression of a second, bicistronic, operon involved in the production of lactocin S in Lactobacillus sakei L45.</title>
        <authorList>
            <person name="Skaugen M."/>
            <person name="Andersen E.L."/>
            <person name="Christie V.H."/>
            <person name="Nes I.F."/>
        </authorList>
    </citation>
    <scope>NUCLEOTIDE SEQUENCE</scope>
    <source>
        <strain evidence="1">L45</strain>
    </source>
</reference>
<reference evidence="1" key="3">
    <citation type="journal article" date="1997" name="Mol. Gen. Genet.">
        <title>Organization and expression of a gene cluster involved in the biosynthesis of the lantibiotic lactocin S.</title>
        <authorList>
            <person name="Skaugen M."/>
        </authorList>
    </citation>
    <scope>NUCLEOTIDE SEQUENCE</scope>
    <source>
        <strain evidence="1">L45</strain>
    </source>
</reference>
<dbReference type="EMBL" id="Z54312">
    <property type="protein sequence ID" value="CAA91113.1"/>
    <property type="molecule type" value="Genomic_DNA"/>
</dbReference>
<reference evidence="1" key="1">
    <citation type="journal article" date="1994" name="Appl. Environ. Microbiol.">
        <title>Transposition in Lactobacillus sake and its abolition of lactocin S production by insertion of IS1163, a new member of the IS3 family.</title>
        <authorList>
            <person name="Skaugen M."/>
        </authorList>
    </citation>
    <scope>NUCLEOTIDE SEQUENCE</scope>
    <source>
        <strain evidence="1">L45</strain>
    </source>
</reference>
<accession>Q48852</accession>
<evidence type="ECO:0000313" key="1">
    <source>
        <dbReference type="EMBL" id="CAA91113.1"/>
    </source>
</evidence>
<reference evidence="1" key="2">
    <citation type="journal article" date="1994" name="J. Biol. Chem.">
        <title>In vivo conversion of L-serine to D-alanine in a ribosomally synthesized polypeptide.</title>
        <authorList>
            <person name="Skaugen M."/>
            <person name="Nissen-Meyer J."/>
            <person name="Jung G."/>
            <person name="Stevanovic S."/>
            <person name="Sletten K."/>
            <person name="Inger C."/>
            <person name="Abildgaard C.I."/>
            <person name="Nes I.F."/>
        </authorList>
    </citation>
    <scope>NUCLEOTIDE SEQUENCE</scope>
    <source>
        <strain evidence="1">L45</strain>
    </source>
</reference>
<proteinExistence type="predicted"/>
<name>Q48852_LATSK</name>
<dbReference type="AlphaFoldDB" id="Q48852"/>